<reference evidence="2 3" key="1">
    <citation type="submission" date="2023-08" db="EMBL/GenBank/DDBJ databases">
        <title>New molecular markers tilS and rpoB for phylogenetic and monitoring studies of the genus Thiothrix biodiversity.</title>
        <authorList>
            <person name="Ravin N.V."/>
            <person name="Smolyakov D."/>
            <person name="Markov N.D."/>
            <person name="Beletsky A.V."/>
            <person name="Mardanov A.V."/>
            <person name="Rudenko T.S."/>
            <person name="Grabovich M.Y."/>
        </authorList>
    </citation>
    <scope>NUCLEOTIDE SEQUENCE</scope>
    <source>
        <strain evidence="2">DNT52</strain>
        <strain evidence="1 3">H33</strain>
    </source>
</reference>
<dbReference type="RefSeq" id="WP_308134986.1">
    <property type="nucleotide sequence ID" value="NZ_CP133197.1"/>
</dbReference>
<evidence type="ECO:0000313" key="3">
    <source>
        <dbReference type="Proteomes" id="UP001223336"/>
    </source>
</evidence>
<protein>
    <submittedName>
        <fullName evidence="2">Uncharacterized protein</fullName>
    </submittedName>
</protein>
<name>A0AA51QYM1_9GAMM</name>
<keyword evidence="3" id="KW-1185">Reference proteome</keyword>
<evidence type="ECO:0000313" key="1">
    <source>
        <dbReference type="EMBL" id="MDQ5769053.1"/>
    </source>
</evidence>
<organism evidence="2">
    <name type="scientific">Thiothrix subterranea</name>
    <dbReference type="NCBI Taxonomy" id="2735563"/>
    <lineage>
        <taxon>Bacteria</taxon>
        <taxon>Pseudomonadati</taxon>
        <taxon>Pseudomonadota</taxon>
        <taxon>Gammaproteobacteria</taxon>
        <taxon>Thiotrichales</taxon>
        <taxon>Thiotrichaceae</taxon>
        <taxon>Thiothrix</taxon>
    </lineage>
</organism>
<dbReference type="AlphaFoldDB" id="A0AA51QYM1"/>
<sequence length="297" mass="34198">MHKKSTFIFWTTLLLYLVTLFTVSYVGVYLTYIAIPIITISGLIMKLTSSNTESNNNSTINLTSKNKNNLPPEEDDFFSRVANSLKFHNMKKELLRNNSKNHKNIIISLLLVEAQAESHLKYANKNEKKLYKNMITTIKGKVALVERHINLIEEDLDLEISKIQLISNTPINIAACKIEQIKTNQSTSESGDCILNDAENLLRIAKSTISELNKRTKPLKEKWRQINLEKIEPSIFIKHETDYVKKVKYQEKINESDKLLSLIDDDIHSIAKELEIIFFMEINKNSTTNKELQISLI</sequence>
<proteinExistence type="predicted"/>
<evidence type="ECO:0000313" key="2">
    <source>
        <dbReference type="EMBL" id="WML88388.1"/>
    </source>
</evidence>
<dbReference type="EMBL" id="CP133217">
    <property type="protein sequence ID" value="WML88388.1"/>
    <property type="molecule type" value="Genomic_DNA"/>
</dbReference>
<gene>
    <name evidence="1" type="ORF">RCC75_10970</name>
    <name evidence="2" type="ORF">RCG00_08395</name>
</gene>
<accession>A0AA51QYM1</accession>
<dbReference type="Proteomes" id="UP001229862">
    <property type="component" value="Chromosome"/>
</dbReference>
<dbReference type="Proteomes" id="UP001223336">
    <property type="component" value="Unassembled WGS sequence"/>
</dbReference>
<dbReference type="EMBL" id="JAVFKN010000013">
    <property type="protein sequence ID" value="MDQ5769053.1"/>
    <property type="molecule type" value="Genomic_DNA"/>
</dbReference>